<evidence type="ECO:0000259" key="22">
    <source>
        <dbReference type="PROSITE" id="PS50271"/>
    </source>
</evidence>
<dbReference type="SUPFAM" id="SSF57850">
    <property type="entry name" value="RING/U-box"/>
    <property type="match status" value="1"/>
</dbReference>
<evidence type="ECO:0000256" key="8">
    <source>
        <dbReference type="ARBA" id="ARBA00022741"/>
    </source>
</evidence>
<protein>
    <recommendedName>
        <fullName evidence="26">Asparagine--tRNA ligase</fullName>
    </recommendedName>
</protein>
<dbReference type="InterPro" id="IPR006195">
    <property type="entry name" value="aa-tRNA-synth_II"/>
</dbReference>
<dbReference type="PROSITE" id="PS50030">
    <property type="entry name" value="UBA"/>
    <property type="match status" value="2"/>
</dbReference>
<evidence type="ECO:0000256" key="7">
    <source>
        <dbReference type="ARBA" id="ARBA00022737"/>
    </source>
</evidence>
<keyword evidence="14" id="KW-0067">ATP-binding</keyword>
<dbReference type="GO" id="GO:0005524">
    <property type="term" value="F:ATP binding"/>
    <property type="evidence" value="ECO:0007669"/>
    <property type="project" value="UniProtKB-KW"/>
</dbReference>
<dbReference type="EMBL" id="JACMSC010000016">
    <property type="protein sequence ID" value="KAG6481021.1"/>
    <property type="molecule type" value="Genomic_DNA"/>
</dbReference>
<evidence type="ECO:0000256" key="17">
    <source>
        <dbReference type="ARBA" id="ARBA00047844"/>
    </source>
</evidence>
<dbReference type="Gene3D" id="3.30.40.10">
    <property type="entry name" value="Zinc/RING finger domain, C3HC4 (zinc finger)"/>
    <property type="match status" value="2"/>
</dbReference>
<dbReference type="CDD" id="cd14295">
    <property type="entry name" value="UBA1_atUBP14"/>
    <property type="match status" value="1"/>
</dbReference>
<keyword evidence="16" id="KW-0030">Aminoacyl-tRNA synthetase</keyword>
<dbReference type="GO" id="GO:0005739">
    <property type="term" value="C:mitochondrion"/>
    <property type="evidence" value="ECO:0007669"/>
    <property type="project" value="TreeGrafter"/>
</dbReference>
<dbReference type="InterPro" id="IPR009060">
    <property type="entry name" value="UBA-like_sf"/>
</dbReference>
<dbReference type="SMART" id="SM00165">
    <property type="entry name" value="UBA"/>
    <property type="match status" value="2"/>
</dbReference>
<keyword evidence="13" id="KW-0862">Zinc</keyword>
<dbReference type="PROSITE" id="PS50862">
    <property type="entry name" value="AA_TRNA_LIGASE_II"/>
    <property type="match status" value="1"/>
</dbReference>
<dbReference type="GO" id="GO:0006508">
    <property type="term" value="P:proteolysis"/>
    <property type="evidence" value="ECO:0007669"/>
    <property type="project" value="UniProtKB-KW"/>
</dbReference>
<feature type="domain" description="USP" evidence="21">
    <location>
        <begin position="372"/>
        <end position="1061"/>
    </location>
</feature>
<dbReference type="FunFam" id="3.30.40.10:FF:000371">
    <property type="entry name" value="Ubiquitin carboxyl-terminal hydrolase"/>
    <property type="match status" value="1"/>
</dbReference>
<dbReference type="Pfam" id="PF00443">
    <property type="entry name" value="UCH"/>
    <property type="match status" value="1"/>
</dbReference>
<dbReference type="InterPro" id="IPR004365">
    <property type="entry name" value="NA-bd_OB_tRNA"/>
</dbReference>
<dbReference type="Pfam" id="PF17807">
    <property type="entry name" value="zf-UBP_var"/>
    <property type="match status" value="1"/>
</dbReference>
<dbReference type="CDD" id="cd00776">
    <property type="entry name" value="AsxRS_core"/>
    <property type="match status" value="1"/>
</dbReference>
<dbReference type="NCBIfam" id="TIGR00457">
    <property type="entry name" value="asnS"/>
    <property type="match status" value="1"/>
</dbReference>
<feature type="region of interest" description="Disordered" evidence="19">
    <location>
        <begin position="971"/>
        <end position="990"/>
    </location>
</feature>
<dbReference type="GO" id="GO:0016579">
    <property type="term" value="P:protein deubiquitination"/>
    <property type="evidence" value="ECO:0007669"/>
    <property type="project" value="InterPro"/>
</dbReference>
<feature type="domain" description="Aminoacyl-transfer RNA synthetases class-II family profile" evidence="23">
    <location>
        <begin position="1401"/>
        <end position="1632"/>
    </location>
</feature>
<keyword evidence="10" id="KW-0833">Ubl conjugation pathway</keyword>
<comment type="similarity">
    <text evidence="3">Belongs to the peptidase C19 family.</text>
</comment>
<dbReference type="GO" id="GO:0003676">
    <property type="term" value="F:nucleic acid binding"/>
    <property type="evidence" value="ECO:0007669"/>
    <property type="project" value="InterPro"/>
</dbReference>
<dbReference type="HAMAP" id="MF_00534">
    <property type="entry name" value="Asn_tRNA_synth"/>
    <property type="match status" value="1"/>
</dbReference>
<evidence type="ECO:0000256" key="14">
    <source>
        <dbReference type="ARBA" id="ARBA00022840"/>
    </source>
</evidence>
<proteinExistence type="inferred from homology"/>
<comment type="caution">
    <text evidence="24">The sequence shown here is derived from an EMBL/GenBank/DDBJ whole genome shotgun (WGS) entry which is preliminary data.</text>
</comment>
<keyword evidence="5" id="KW-0645">Protease</keyword>
<evidence type="ECO:0000256" key="11">
    <source>
        <dbReference type="ARBA" id="ARBA00022801"/>
    </source>
</evidence>
<dbReference type="PROSITE" id="PS00973">
    <property type="entry name" value="USP_2"/>
    <property type="match status" value="1"/>
</dbReference>
<dbReference type="InterPro" id="IPR015940">
    <property type="entry name" value="UBA"/>
</dbReference>
<dbReference type="GO" id="GO:0006421">
    <property type="term" value="P:asparaginyl-tRNA aminoacylation"/>
    <property type="evidence" value="ECO:0007669"/>
    <property type="project" value="InterPro"/>
</dbReference>
<accession>A0A8J5KBX6</accession>
<dbReference type="InterPro" id="IPR045864">
    <property type="entry name" value="aa-tRNA-synth_II/BPL/LPL"/>
</dbReference>
<dbReference type="PRINTS" id="PR01042">
    <property type="entry name" value="TRNASYNTHASP"/>
</dbReference>
<keyword evidence="11" id="KW-0378">Hydrolase</keyword>
<feature type="compositionally biased region" description="Polar residues" evidence="19">
    <location>
        <begin position="1062"/>
        <end position="1075"/>
    </location>
</feature>
<keyword evidence="6" id="KW-0479">Metal-binding</keyword>
<dbReference type="PANTHER" id="PTHR22594:SF54">
    <property type="entry name" value="ASPARAGINE--TRNA LIGASE, CYTOPLASMIC 1-RELATED"/>
    <property type="match status" value="1"/>
</dbReference>
<dbReference type="Gene3D" id="3.30.930.10">
    <property type="entry name" value="Bira Bifunctional Protein, Domain 2"/>
    <property type="match status" value="1"/>
</dbReference>
<feature type="domain" description="UBP-type" evidence="22">
    <location>
        <begin position="168"/>
        <end position="295"/>
    </location>
</feature>
<keyword evidence="9 18" id="KW-0863">Zinc-finger</keyword>
<keyword evidence="15" id="KW-0648">Protein biosynthesis</keyword>
<dbReference type="FunFam" id="3.30.930.10:FF:000016">
    <property type="entry name" value="Asparagine--tRNA ligase"/>
    <property type="match status" value="1"/>
</dbReference>
<reference evidence="24 25" key="1">
    <citation type="submission" date="2020-08" db="EMBL/GenBank/DDBJ databases">
        <title>Plant Genome Project.</title>
        <authorList>
            <person name="Zhang R.-G."/>
        </authorList>
    </citation>
    <scope>NUCLEOTIDE SEQUENCE [LARGE SCALE GENOMIC DNA]</scope>
    <source>
        <tissue evidence="24">Rhizome</tissue>
    </source>
</reference>
<dbReference type="InterPro" id="IPR004522">
    <property type="entry name" value="Asn-tRNA-ligase"/>
</dbReference>
<comment type="catalytic activity">
    <reaction evidence="1">
        <text>Thiol-dependent hydrolysis of ester, thioester, amide, peptide and isopeptide bonds formed by the C-terminal Gly of ubiquitin (a 76-residue protein attached to proteins as an intracellular targeting signal).</text>
        <dbReference type="EC" id="3.4.19.12"/>
    </reaction>
</comment>
<dbReference type="InterPro" id="IPR012340">
    <property type="entry name" value="NA-bd_OB-fold"/>
</dbReference>
<feature type="domain" description="UBA" evidence="20">
    <location>
        <begin position="928"/>
        <end position="968"/>
    </location>
</feature>
<dbReference type="CDD" id="cd04318">
    <property type="entry name" value="EcAsnRS_like_N"/>
    <property type="match status" value="1"/>
</dbReference>
<dbReference type="NCBIfam" id="NF003037">
    <property type="entry name" value="PRK03932.1"/>
    <property type="match status" value="1"/>
</dbReference>
<evidence type="ECO:0000313" key="24">
    <source>
        <dbReference type="EMBL" id="KAG6481021.1"/>
    </source>
</evidence>
<dbReference type="InterPro" id="IPR004364">
    <property type="entry name" value="Aa-tRNA-synt_II"/>
</dbReference>
<keyword evidence="25" id="KW-1185">Reference proteome</keyword>
<dbReference type="CDD" id="cd14388">
    <property type="entry name" value="UBA2_atUBP14"/>
    <property type="match status" value="1"/>
</dbReference>
<dbReference type="InterPro" id="IPR028889">
    <property type="entry name" value="USP"/>
</dbReference>
<dbReference type="SUPFAM" id="SSF55681">
    <property type="entry name" value="Class II aaRS and biotin synthetases"/>
    <property type="match status" value="1"/>
</dbReference>
<organism evidence="24 25">
    <name type="scientific">Zingiber officinale</name>
    <name type="common">Ginger</name>
    <name type="synonym">Amomum zingiber</name>
    <dbReference type="NCBI Taxonomy" id="94328"/>
    <lineage>
        <taxon>Eukaryota</taxon>
        <taxon>Viridiplantae</taxon>
        <taxon>Streptophyta</taxon>
        <taxon>Embryophyta</taxon>
        <taxon>Tracheophyta</taxon>
        <taxon>Spermatophyta</taxon>
        <taxon>Magnoliopsida</taxon>
        <taxon>Liliopsida</taxon>
        <taxon>Zingiberales</taxon>
        <taxon>Zingiberaceae</taxon>
        <taxon>Zingiber</taxon>
    </lineage>
</organism>
<dbReference type="GO" id="GO:0004816">
    <property type="term" value="F:asparagine-tRNA ligase activity"/>
    <property type="evidence" value="ECO:0007669"/>
    <property type="project" value="UniProtKB-EC"/>
</dbReference>
<evidence type="ECO:0000256" key="10">
    <source>
        <dbReference type="ARBA" id="ARBA00022786"/>
    </source>
</evidence>
<keyword evidence="12" id="KW-0788">Thiol protease</keyword>
<dbReference type="Pfam" id="PF00152">
    <property type="entry name" value="tRNA-synt_2"/>
    <property type="match status" value="1"/>
</dbReference>
<evidence type="ECO:0000256" key="6">
    <source>
        <dbReference type="ARBA" id="ARBA00022723"/>
    </source>
</evidence>
<dbReference type="FunFam" id="3.30.40.10:FF:000026">
    <property type="entry name" value="Ubiquitin carboxyl-terminal hydrolase"/>
    <property type="match status" value="1"/>
</dbReference>
<evidence type="ECO:0000313" key="25">
    <source>
        <dbReference type="Proteomes" id="UP000734854"/>
    </source>
</evidence>
<evidence type="ECO:0008006" key="26">
    <source>
        <dbReference type="Google" id="ProtNLM"/>
    </source>
</evidence>
<dbReference type="InterPro" id="IPR038765">
    <property type="entry name" value="Papain-like_cys_pep_sf"/>
</dbReference>
<dbReference type="Gene3D" id="3.90.70.10">
    <property type="entry name" value="Cysteine proteinases"/>
    <property type="match status" value="2"/>
</dbReference>
<evidence type="ECO:0000259" key="20">
    <source>
        <dbReference type="PROSITE" id="PS50030"/>
    </source>
</evidence>
<keyword evidence="4" id="KW-0436">Ligase</keyword>
<feature type="region of interest" description="Disordered" evidence="19">
    <location>
        <begin position="1060"/>
        <end position="1080"/>
    </location>
</feature>
<gene>
    <name evidence="24" type="ORF">ZIOFF_057612</name>
</gene>
<dbReference type="SUPFAM" id="SSF46934">
    <property type="entry name" value="UBA-like"/>
    <property type="match status" value="1"/>
</dbReference>
<dbReference type="GO" id="GO:0008270">
    <property type="term" value="F:zinc ion binding"/>
    <property type="evidence" value="ECO:0007669"/>
    <property type="project" value="UniProtKB-KW"/>
</dbReference>
<evidence type="ECO:0000256" key="5">
    <source>
        <dbReference type="ARBA" id="ARBA00022670"/>
    </source>
</evidence>
<evidence type="ECO:0000256" key="3">
    <source>
        <dbReference type="ARBA" id="ARBA00009085"/>
    </source>
</evidence>
<dbReference type="PROSITE" id="PS50271">
    <property type="entry name" value="ZF_UBP"/>
    <property type="match status" value="1"/>
</dbReference>
<evidence type="ECO:0000259" key="21">
    <source>
        <dbReference type="PROSITE" id="PS50235"/>
    </source>
</evidence>
<dbReference type="Pfam" id="PF02148">
    <property type="entry name" value="zf-UBP"/>
    <property type="match status" value="1"/>
</dbReference>
<dbReference type="GO" id="GO:0004843">
    <property type="term" value="F:cysteine-type deubiquitinase activity"/>
    <property type="evidence" value="ECO:0007669"/>
    <property type="project" value="UniProtKB-EC"/>
</dbReference>
<dbReference type="Gene3D" id="2.40.50.140">
    <property type="entry name" value="Nucleic acid-binding proteins"/>
    <property type="match status" value="1"/>
</dbReference>
<dbReference type="Proteomes" id="UP000734854">
    <property type="component" value="Unassembled WGS sequence"/>
</dbReference>
<evidence type="ECO:0000256" key="2">
    <source>
        <dbReference type="ARBA" id="ARBA00008226"/>
    </source>
</evidence>
<dbReference type="PROSITE" id="PS50235">
    <property type="entry name" value="USP_3"/>
    <property type="match status" value="1"/>
</dbReference>
<evidence type="ECO:0000256" key="1">
    <source>
        <dbReference type="ARBA" id="ARBA00000707"/>
    </source>
</evidence>
<evidence type="ECO:0000256" key="12">
    <source>
        <dbReference type="ARBA" id="ARBA00022807"/>
    </source>
</evidence>
<dbReference type="CDD" id="cd02658">
    <property type="entry name" value="Peptidase_C19B"/>
    <property type="match status" value="1"/>
</dbReference>
<dbReference type="InterPro" id="IPR001394">
    <property type="entry name" value="Peptidase_C19_UCH"/>
</dbReference>
<evidence type="ECO:0000256" key="16">
    <source>
        <dbReference type="ARBA" id="ARBA00023146"/>
    </source>
</evidence>
<dbReference type="SUPFAM" id="SSF50249">
    <property type="entry name" value="Nucleic acid-binding proteins"/>
    <property type="match status" value="1"/>
</dbReference>
<evidence type="ECO:0000259" key="23">
    <source>
        <dbReference type="PROSITE" id="PS50862"/>
    </source>
</evidence>
<dbReference type="Pfam" id="PF01336">
    <property type="entry name" value="tRNA_anti-codon"/>
    <property type="match status" value="1"/>
</dbReference>
<evidence type="ECO:0000256" key="13">
    <source>
        <dbReference type="ARBA" id="ARBA00022833"/>
    </source>
</evidence>
<dbReference type="Gene3D" id="1.10.8.10">
    <property type="entry name" value="DNA helicase RuvA subunit, C-terminal domain"/>
    <property type="match status" value="2"/>
</dbReference>
<dbReference type="Pfam" id="PF00627">
    <property type="entry name" value="UBA"/>
    <property type="match status" value="1"/>
</dbReference>
<dbReference type="SMART" id="SM00290">
    <property type="entry name" value="ZnF_UBP"/>
    <property type="match status" value="1"/>
</dbReference>
<dbReference type="SUPFAM" id="SSF54001">
    <property type="entry name" value="Cysteine proteinases"/>
    <property type="match status" value="2"/>
</dbReference>
<feature type="domain" description="UBA" evidence="20">
    <location>
        <begin position="842"/>
        <end position="883"/>
    </location>
</feature>
<dbReference type="InterPro" id="IPR002312">
    <property type="entry name" value="Asp/Asn-tRNA-synth_IIb"/>
</dbReference>
<dbReference type="InterPro" id="IPR001607">
    <property type="entry name" value="Znf_UBP"/>
</dbReference>
<comment type="similarity">
    <text evidence="2">Belongs to the class-II aminoacyl-tRNA synthetase family.</text>
</comment>
<sequence>MELLRSHLSRVRIPEPTNRIYKNECCVSFDTPVIQSPYRSFLLVSSEGGLYVDMSSFLAFGKEHVGWNYEKTGNPIYLHIQQRPKPVHEDRPLKKPTLLAIGVEGGFDYQEIEYEETHHIVILPEYVSLPFPSVELPEKIRLAVDAVLLADGAERKEQLAAWTAEKKKVSAYALSLQQINNGIVVPPSCWKCCKCNKTDNLWLNLTDGMILCGRRNWDGSGGNNHAIEHYKETNYPLAVKLGTITADLESAGPHTKCHEYEMNSSISSDVYSYPEDDTVEDPLLAQHLAFFGIDFSSLQKVSDISVMNNSFISLDDVHDFVAKGVKEVHCILLLQTEMTTAERELDQNTNFDWNRIQESGQEVELLFGPGYTGLLNLGNSCYMASTIQVVFTTHAFISRYYENQSLKMAFAMAPSDPTLDLNMQLTRWKLENNGVHFALTKLRTMENVTHNIWKIMVEITETDNKRASCSKSRITPSLTVTDLSKEIEFSQSSPFWREARPNERSLAETNLNKEMEFSRSSPFFFWREARSNDRSLAETNLNKEIEFSRSSPFCREARSDLGLGLNSHLHLLLPPLFNLLMQFSGIGKSSERMDLLVILTKLAHGLLSGKYSLPVQQKQEGIPPRMFKTVIAASHPEFSSMRQQDALEFFLHLLDQVERANTEKPALDPSKSFKFVIEERLQCPSGKVAYNKRSDYILSLNIPLHEATNKEQLEGFNKTKAEKNAEGADITSGEIVRPRVPLESCLASFSSTEEIHDFYSSALDAKTTANKTAGLATFPDYLVLHMRKFVMEEGWVPKKLDVYIDVPDVIDITHMRSNGLQPGEELLPETGVIGEVEATQLVASEDIVSKLAAMGFNYLHCQKAALNTANVGVEEAMTWLLSHMDDPGLEDLEVIWKGDSIVLTGSQHFNADIDEPILYNSHAMEVQSIDETSVETLISFGFHEEVARKALKASGGDIEKATDWIFSHPEVSSSKDTDATSNAVEAGDPGVSDGSGRYKLMSFISHMGTSTHCGHYVAHVYKDGRWIIFNDSKVGASVDPPKEMGPRPRTSVVRSKFYKDPSATSAPYTHQNPSRRQSKMDAVANPPVRELEAASLYADPTLERSRPRTFIKSIVAGTIEDLVGRKVVVGGWVKTGREQGKGSFAFLELNDGSCLANLQVIVDAAVYPLSLLVPTGTSVLVEGELKKPPEGTKQRVELRVEKVLEVGPVDPAKYPLPKTRLTLEFLRDFVHLRARTNTISVIARIRDELAYATHTFFRQNGFRYIHTPIITTSDCEGAGEMFQVTTLFSDAEKLAKDLQQNPPPSKSDVEASKLLVKEKGEVVSVLKSSKASKDEIVASVAELNKAKENASKLEERFNLKPGILQKDGKIDYATDFFGRQAFLTVSGQLQVETYACALGNVYTFGPTFRAEHSHTSRHLAEFWMVEPEIAFANLEDDMNYAENYVKFLCQWLLDNCLDDMEFMVKNYDKTAIKRLKLVASMPFERVSYTKAVELLANVTDRKFENKVEWGVDLASEHERYLTEVIFKKPVIVYNYPRGIKAFYMRLNDDQKTVAAMDVLVPKVGELIGGSQREERLEILTKRIEDAGLPLEPYEWYLDLRRFGTVKHSGFGLGFERMILFATGIDNIRDVIPFPRYPGRADL</sequence>
<dbReference type="InterPro" id="IPR018200">
    <property type="entry name" value="USP_CS"/>
</dbReference>
<keyword evidence="7" id="KW-0677">Repeat</keyword>
<dbReference type="PROSITE" id="PS00972">
    <property type="entry name" value="USP_1"/>
    <property type="match status" value="1"/>
</dbReference>
<evidence type="ECO:0000256" key="15">
    <source>
        <dbReference type="ARBA" id="ARBA00022917"/>
    </source>
</evidence>
<comment type="catalytic activity">
    <reaction evidence="17">
        <text>tRNA(Asn) + L-asparagine + ATP = L-asparaginyl-tRNA(Asn) + AMP + diphosphate + H(+)</text>
        <dbReference type="Rhea" id="RHEA:11180"/>
        <dbReference type="Rhea" id="RHEA-COMP:9659"/>
        <dbReference type="Rhea" id="RHEA-COMP:9674"/>
        <dbReference type="ChEBI" id="CHEBI:15378"/>
        <dbReference type="ChEBI" id="CHEBI:30616"/>
        <dbReference type="ChEBI" id="CHEBI:33019"/>
        <dbReference type="ChEBI" id="CHEBI:58048"/>
        <dbReference type="ChEBI" id="CHEBI:78442"/>
        <dbReference type="ChEBI" id="CHEBI:78515"/>
        <dbReference type="ChEBI" id="CHEBI:456215"/>
        <dbReference type="EC" id="6.1.1.22"/>
    </reaction>
</comment>
<keyword evidence="8" id="KW-0547">Nucleotide-binding</keyword>
<dbReference type="InterPro" id="IPR041432">
    <property type="entry name" value="UBP13_Znf-UBP_var"/>
</dbReference>
<evidence type="ECO:0000256" key="4">
    <source>
        <dbReference type="ARBA" id="ARBA00022598"/>
    </source>
</evidence>
<dbReference type="InterPro" id="IPR013083">
    <property type="entry name" value="Znf_RING/FYVE/PHD"/>
</dbReference>
<name>A0A8J5KBX6_ZINOF</name>
<evidence type="ECO:0000256" key="18">
    <source>
        <dbReference type="PROSITE-ProRule" id="PRU00502"/>
    </source>
</evidence>
<evidence type="ECO:0000256" key="19">
    <source>
        <dbReference type="SAM" id="MobiDB-lite"/>
    </source>
</evidence>
<evidence type="ECO:0000256" key="9">
    <source>
        <dbReference type="ARBA" id="ARBA00022771"/>
    </source>
</evidence>
<dbReference type="PANTHER" id="PTHR22594">
    <property type="entry name" value="ASPARTYL/LYSYL-TRNA SYNTHETASE"/>
    <property type="match status" value="1"/>
</dbReference>